<evidence type="ECO:0000313" key="4">
    <source>
        <dbReference type="EMBL" id="OOE84967.1"/>
    </source>
</evidence>
<sequence length="509" mass="56452">MSLLVIENLRFQIEEKVLYQGASLVLHHGEHVGVTGANGVGKSTLLKMLQGELLPDSGEIVWQPNIQVGYLDQHLTFDPTLSIYDFMALAYRDLVEVARALNAIYASMSVDTSDAVLAKAARLQSQLEAQDFYRISHRIEQVSAGLGIAPLGMQTAMGQLSGGQRHKVMLAKLLLEQAEVMLLDEPTNFLDAEHVAWLAEFLNQYTGTFMVVSHDEAFLESITTAIVDIDQSKIRKYRGAYQQAMAQKAQQSETRHKQYLAQQKKMDKLATYIRKNGAGVNARIAKGRKKQLAKMVPIEKNQTREPVSFAFQYKPLRSQHVLAAKELQIGYRTPLLPPLSLQIQRGEKVAIIGFNGLGKSTLLKTLLGEIPALRGHIDTENGIQWGYFEQGLHWRFPESSPVQAVCGVGQLTDKTARQTLAECGLSGKKAVRPLHTLSGGEQTKVKLCCLAVMATNVLVLDEPTTHLDVDAKMALQHALKAYVGTVIVVSHEPQFIEHWPDKVIDMTQL</sequence>
<dbReference type="Pfam" id="PF12848">
    <property type="entry name" value="ABC_tran_Xtn"/>
    <property type="match status" value="1"/>
</dbReference>
<dbReference type="Pfam" id="PF00005">
    <property type="entry name" value="ABC_tran"/>
    <property type="match status" value="2"/>
</dbReference>
<dbReference type="CDD" id="cd03221">
    <property type="entry name" value="ABCF_EF-3"/>
    <property type="match status" value="2"/>
</dbReference>
<comment type="caution">
    <text evidence="4">The sequence shown here is derived from an EMBL/GenBank/DDBJ whole genome shotgun (WGS) entry which is preliminary data.</text>
</comment>
<name>A0ABX3K8X7_9GAMM</name>
<keyword evidence="1" id="KW-0547">Nucleotide-binding</keyword>
<evidence type="ECO:0000256" key="2">
    <source>
        <dbReference type="ARBA" id="ARBA00022840"/>
    </source>
</evidence>
<dbReference type="InterPro" id="IPR027417">
    <property type="entry name" value="P-loop_NTPase"/>
</dbReference>
<dbReference type="PROSITE" id="PS50893">
    <property type="entry name" value="ABC_TRANSPORTER_2"/>
    <property type="match status" value="2"/>
</dbReference>
<keyword evidence="2 4" id="KW-0067">ATP-binding</keyword>
<dbReference type="PANTHER" id="PTHR42855:SF2">
    <property type="entry name" value="DRUG RESISTANCE ABC TRANSPORTER,ATP-BINDING PROTEIN"/>
    <property type="match status" value="1"/>
</dbReference>
<dbReference type="SUPFAM" id="SSF52540">
    <property type="entry name" value="P-loop containing nucleoside triphosphate hydrolases"/>
    <property type="match status" value="2"/>
</dbReference>
<protein>
    <submittedName>
        <fullName evidence="4">Multidrug ABC transporter ATP-binding protein</fullName>
    </submittedName>
</protein>
<dbReference type="Proteomes" id="UP000188627">
    <property type="component" value="Unassembled WGS sequence"/>
</dbReference>
<evidence type="ECO:0000259" key="3">
    <source>
        <dbReference type="PROSITE" id="PS50893"/>
    </source>
</evidence>
<dbReference type="InterPro" id="IPR032781">
    <property type="entry name" value="ABC_tran_Xtn"/>
</dbReference>
<organism evidence="4 5">
    <name type="scientific">Salinivibrio sharmensis</name>
    <dbReference type="NCBI Taxonomy" id="390883"/>
    <lineage>
        <taxon>Bacteria</taxon>
        <taxon>Pseudomonadati</taxon>
        <taxon>Pseudomonadota</taxon>
        <taxon>Gammaproteobacteria</taxon>
        <taxon>Vibrionales</taxon>
        <taxon>Vibrionaceae</taxon>
        <taxon>Salinivibrio</taxon>
    </lineage>
</organism>
<feature type="domain" description="ABC transporter" evidence="3">
    <location>
        <begin position="316"/>
        <end position="509"/>
    </location>
</feature>
<dbReference type="SMART" id="SM00382">
    <property type="entry name" value="AAA"/>
    <property type="match status" value="2"/>
</dbReference>
<dbReference type="RefSeq" id="WP_077773267.1">
    <property type="nucleotide sequence ID" value="NZ_MUFC01000024.1"/>
</dbReference>
<proteinExistence type="predicted"/>
<dbReference type="EMBL" id="MUFC01000024">
    <property type="protein sequence ID" value="OOE84967.1"/>
    <property type="molecule type" value="Genomic_DNA"/>
</dbReference>
<dbReference type="InterPro" id="IPR017871">
    <property type="entry name" value="ABC_transporter-like_CS"/>
</dbReference>
<reference evidence="5" key="1">
    <citation type="submission" date="2017-01" db="EMBL/GenBank/DDBJ databases">
        <title>Draft genome of the species Salinivibrio sharmensis.</title>
        <authorList>
            <person name="Lopez-Hermoso C."/>
            <person name="De La Haba R."/>
            <person name="Sanchez-Porro C."/>
            <person name="Ventosa A."/>
        </authorList>
    </citation>
    <scope>NUCLEOTIDE SEQUENCE [LARGE SCALE GENOMIC DNA]</scope>
    <source>
        <strain evidence="5">CBH463</strain>
    </source>
</reference>
<evidence type="ECO:0000313" key="5">
    <source>
        <dbReference type="Proteomes" id="UP000188627"/>
    </source>
</evidence>
<dbReference type="InterPro" id="IPR051309">
    <property type="entry name" value="ABCF_ATPase"/>
</dbReference>
<dbReference type="GO" id="GO:0005524">
    <property type="term" value="F:ATP binding"/>
    <property type="evidence" value="ECO:0007669"/>
    <property type="project" value="UniProtKB-KW"/>
</dbReference>
<dbReference type="PROSITE" id="PS00211">
    <property type="entry name" value="ABC_TRANSPORTER_1"/>
    <property type="match status" value="1"/>
</dbReference>
<feature type="domain" description="ABC transporter" evidence="3">
    <location>
        <begin position="4"/>
        <end position="256"/>
    </location>
</feature>
<evidence type="ECO:0000256" key="1">
    <source>
        <dbReference type="ARBA" id="ARBA00022741"/>
    </source>
</evidence>
<dbReference type="Gene3D" id="3.40.50.300">
    <property type="entry name" value="P-loop containing nucleotide triphosphate hydrolases"/>
    <property type="match status" value="2"/>
</dbReference>
<accession>A0ABX3K8X7</accession>
<keyword evidence="5" id="KW-1185">Reference proteome</keyword>
<gene>
    <name evidence="4" type="ORF">BZG74_14725</name>
</gene>
<dbReference type="InterPro" id="IPR003593">
    <property type="entry name" value="AAA+_ATPase"/>
</dbReference>
<dbReference type="InterPro" id="IPR003439">
    <property type="entry name" value="ABC_transporter-like_ATP-bd"/>
</dbReference>
<dbReference type="PANTHER" id="PTHR42855">
    <property type="entry name" value="ABC TRANSPORTER ATP-BINDING SUBUNIT"/>
    <property type="match status" value="1"/>
</dbReference>